<feature type="chain" id="PRO_5038587694" evidence="2">
    <location>
        <begin position="36"/>
        <end position="271"/>
    </location>
</feature>
<dbReference type="Gene3D" id="2.40.10.10">
    <property type="entry name" value="Trypsin-like serine proteases"/>
    <property type="match status" value="1"/>
</dbReference>
<dbReference type="STRING" id="1090615.SAMN04515671_1949"/>
<evidence type="ECO:0000313" key="3">
    <source>
        <dbReference type="EMBL" id="SDO76864.1"/>
    </source>
</evidence>
<dbReference type="InterPro" id="IPR043504">
    <property type="entry name" value="Peptidase_S1_PA_chymotrypsin"/>
</dbReference>
<organism evidence="3 4">
    <name type="scientific">Nakamurella panacisegetis</name>
    <dbReference type="NCBI Taxonomy" id="1090615"/>
    <lineage>
        <taxon>Bacteria</taxon>
        <taxon>Bacillati</taxon>
        <taxon>Actinomycetota</taxon>
        <taxon>Actinomycetes</taxon>
        <taxon>Nakamurellales</taxon>
        <taxon>Nakamurellaceae</taxon>
        <taxon>Nakamurella</taxon>
    </lineage>
</organism>
<evidence type="ECO:0000256" key="1">
    <source>
        <dbReference type="ARBA" id="ARBA00022729"/>
    </source>
</evidence>
<accession>A0A1H0M8Y9</accession>
<gene>
    <name evidence="3" type="ORF">SAMN04515671_1949</name>
</gene>
<dbReference type="SUPFAM" id="SSF50494">
    <property type="entry name" value="Trypsin-like serine proteases"/>
    <property type="match status" value="1"/>
</dbReference>
<evidence type="ECO:0000256" key="2">
    <source>
        <dbReference type="SAM" id="SignalP"/>
    </source>
</evidence>
<reference evidence="3 4" key="1">
    <citation type="submission" date="2016-10" db="EMBL/GenBank/DDBJ databases">
        <authorList>
            <person name="de Groot N.N."/>
        </authorList>
    </citation>
    <scope>NUCLEOTIDE SEQUENCE [LARGE SCALE GENOMIC DNA]</scope>
    <source>
        <strain evidence="4">P4-7,KCTC 19426,CECT 7604</strain>
    </source>
</reference>
<dbReference type="EMBL" id="LT629710">
    <property type="protein sequence ID" value="SDO76864.1"/>
    <property type="molecule type" value="Genomic_DNA"/>
</dbReference>
<dbReference type="PANTHER" id="PTHR15462">
    <property type="entry name" value="SERINE PROTEASE"/>
    <property type="match status" value="1"/>
</dbReference>
<name>A0A1H0M8Y9_9ACTN</name>
<keyword evidence="4" id="KW-1185">Reference proteome</keyword>
<dbReference type="PROSITE" id="PS00134">
    <property type="entry name" value="TRYPSIN_HIS"/>
    <property type="match status" value="1"/>
</dbReference>
<dbReference type="Proteomes" id="UP000198741">
    <property type="component" value="Chromosome I"/>
</dbReference>
<dbReference type="Pfam" id="PF13365">
    <property type="entry name" value="Trypsin_2"/>
    <property type="match status" value="1"/>
</dbReference>
<sequence length="271" mass="27546">MFSPRSLAPRRRRSVLGLLGSLILMSGMSVVSATAAAGATASTVAPVPSVGAIFADGATPQHTCTGSLLAAGSGLVLTAAHCVHGTGAGMTFVPGYDGTKKPVEPYGAWTVVRAWMPRLWVSAQDPSYDYAILQVDDRVIKGRIMGLSELVKGNAAGVAAALPDWVSVTGYVAGSGDAPISCKVAPRVEQGYPSFRCGGYLAGSSGSPWIDSTSVKGTSTVDAVIGGLHQGGCTDSTSYSSAFDTQIYVLEVRAILGLPADSAPSTGDDGC</sequence>
<dbReference type="PANTHER" id="PTHR15462:SF8">
    <property type="entry name" value="SERINE PROTEASE"/>
    <property type="match status" value="1"/>
</dbReference>
<proteinExistence type="predicted"/>
<dbReference type="InterPro" id="IPR050966">
    <property type="entry name" value="Glutamyl_endopeptidase"/>
</dbReference>
<dbReference type="GO" id="GO:0004252">
    <property type="term" value="F:serine-type endopeptidase activity"/>
    <property type="evidence" value="ECO:0007669"/>
    <property type="project" value="InterPro"/>
</dbReference>
<dbReference type="OrthoDB" id="3507155at2"/>
<dbReference type="GO" id="GO:0006508">
    <property type="term" value="P:proteolysis"/>
    <property type="evidence" value="ECO:0007669"/>
    <property type="project" value="InterPro"/>
</dbReference>
<dbReference type="RefSeq" id="WP_090475784.1">
    <property type="nucleotide sequence ID" value="NZ_LT629710.1"/>
</dbReference>
<feature type="signal peptide" evidence="2">
    <location>
        <begin position="1"/>
        <end position="35"/>
    </location>
</feature>
<dbReference type="InterPro" id="IPR018114">
    <property type="entry name" value="TRYPSIN_HIS"/>
</dbReference>
<protein>
    <submittedName>
        <fullName evidence="3">V8-like Glu-specific endopeptidase</fullName>
    </submittedName>
</protein>
<dbReference type="InterPro" id="IPR009003">
    <property type="entry name" value="Peptidase_S1_PA"/>
</dbReference>
<dbReference type="AlphaFoldDB" id="A0A1H0M8Y9"/>
<evidence type="ECO:0000313" key="4">
    <source>
        <dbReference type="Proteomes" id="UP000198741"/>
    </source>
</evidence>
<keyword evidence="1 2" id="KW-0732">Signal</keyword>